<feature type="region of interest" description="Disordered" evidence="1">
    <location>
        <begin position="1"/>
        <end position="21"/>
    </location>
</feature>
<keyword evidence="3" id="KW-1185">Reference proteome</keyword>
<proteinExistence type="predicted"/>
<dbReference type="Proteomes" id="UP000654123">
    <property type="component" value="Unassembled WGS sequence"/>
</dbReference>
<gene>
    <name evidence="2" type="ORF">GCM10010249_53680</name>
</gene>
<protein>
    <submittedName>
        <fullName evidence="2">Uncharacterized protein</fullName>
    </submittedName>
</protein>
<name>A0A918B883_9ACTN</name>
<organism evidence="2 3">
    <name type="scientific">Streptomyces roseolilacinus</name>
    <dbReference type="NCBI Taxonomy" id="66904"/>
    <lineage>
        <taxon>Bacteria</taxon>
        <taxon>Bacillati</taxon>
        <taxon>Actinomycetota</taxon>
        <taxon>Actinomycetes</taxon>
        <taxon>Kitasatosporales</taxon>
        <taxon>Streptomycetaceae</taxon>
        <taxon>Streptomyces</taxon>
    </lineage>
</organism>
<dbReference type="AlphaFoldDB" id="A0A918B883"/>
<sequence>MRTESTASGTPGSAARATNGSAACVLISSEATRTGDTDPPPVVFLIGMGNAVPSNRYGR</sequence>
<accession>A0A918B883</accession>
<reference evidence="2" key="2">
    <citation type="submission" date="2020-09" db="EMBL/GenBank/DDBJ databases">
        <authorList>
            <person name="Sun Q."/>
            <person name="Ohkuma M."/>
        </authorList>
    </citation>
    <scope>NUCLEOTIDE SEQUENCE</scope>
    <source>
        <strain evidence="2">JCM 4335</strain>
    </source>
</reference>
<dbReference type="EMBL" id="BMSV01000013">
    <property type="protein sequence ID" value="GGQ28261.1"/>
    <property type="molecule type" value="Genomic_DNA"/>
</dbReference>
<comment type="caution">
    <text evidence="2">The sequence shown here is derived from an EMBL/GenBank/DDBJ whole genome shotgun (WGS) entry which is preliminary data.</text>
</comment>
<evidence type="ECO:0000313" key="3">
    <source>
        <dbReference type="Proteomes" id="UP000654123"/>
    </source>
</evidence>
<reference evidence="2" key="1">
    <citation type="journal article" date="2014" name="Int. J. Syst. Evol. Microbiol.">
        <title>Complete genome sequence of Corynebacterium casei LMG S-19264T (=DSM 44701T), isolated from a smear-ripened cheese.</title>
        <authorList>
            <consortium name="US DOE Joint Genome Institute (JGI-PGF)"/>
            <person name="Walter F."/>
            <person name="Albersmeier A."/>
            <person name="Kalinowski J."/>
            <person name="Ruckert C."/>
        </authorList>
    </citation>
    <scope>NUCLEOTIDE SEQUENCE</scope>
    <source>
        <strain evidence="2">JCM 4335</strain>
    </source>
</reference>
<evidence type="ECO:0000313" key="2">
    <source>
        <dbReference type="EMBL" id="GGQ28261.1"/>
    </source>
</evidence>
<evidence type="ECO:0000256" key="1">
    <source>
        <dbReference type="SAM" id="MobiDB-lite"/>
    </source>
</evidence>